<dbReference type="EMBL" id="DQ384527">
    <property type="protein sequence ID" value="ABD73296.1"/>
    <property type="molecule type" value="mRNA"/>
</dbReference>
<dbReference type="Gene3D" id="3.30.465.10">
    <property type="match status" value="1"/>
</dbReference>
<dbReference type="GO" id="GO:0016491">
    <property type="term" value="F:oxidoreductase activity"/>
    <property type="evidence" value="ECO:0007669"/>
    <property type="project" value="InterPro"/>
</dbReference>
<proteinExistence type="evidence at transcript level"/>
<evidence type="ECO:0000256" key="2">
    <source>
        <dbReference type="ARBA" id="ARBA00022827"/>
    </source>
</evidence>
<dbReference type="PANTHER" id="PTHR32448">
    <property type="entry name" value="OS08G0158400 PROTEIN"/>
    <property type="match status" value="1"/>
</dbReference>
<dbReference type="Pfam" id="PF08031">
    <property type="entry name" value="BBE"/>
    <property type="match status" value="1"/>
</dbReference>
<dbReference type="GO" id="GO:0050660">
    <property type="term" value="F:flavin adenine dinucleotide binding"/>
    <property type="evidence" value="ECO:0007669"/>
    <property type="project" value="InterPro"/>
</dbReference>
<keyword evidence="1" id="KW-0285">Flavoprotein</keyword>
<evidence type="ECO:0000313" key="4">
    <source>
        <dbReference type="EMBL" id="ABD73296.1"/>
    </source>
</evidence>
<dbReference type="InterPro" id="IPR016169">
    <property type="entry name" value="FAD-bd_PCMH_sub2"/>
</dbReference>
<organism evidence="4">
    <name type="scientific">Panax ginseng</name>
    <name type="common">Korean ginseng</name>
    <dbReference type="NCBI Taxonomy" id="4054"/>
    <lineage>
        <taxon>Eukaryota</taxon>
        <taxon>Viridiplantae</taxon>
        <taxon>Streptophyta</taxon>
        <taxon>Embryophyta</taxon>
        <taxon>Tracheophyta</taxon>
        <taxon>Spermatophyta</taxon>
        <taxon>Magnoliopsida</taxon>
        <taxon>eudicotyledons</taxon>
        <taxon>Gunneridae</taxon>
        <taxon>Pentapetalae</taxon>
        <taxon>asterids</taxon>
        <taxon>campanulids</taxon>
        <taxon>Apiales</taxon>
        <taxon>Araliaceae</taxon>
        <taxon>Panax</taxon>
    </lineage>
</organism>
<dbReference type="InterPro" id="IPR012951">
    <property type="entry name" value="BBE"/>
</dbReference>
<reference evidence="4" key="1">
    <citation type="submission" date="2006-01" db="EMBL/GenBank/DDBJ databases">
        <title>Identification of Novel Genes in Panax ginseng Plant.</title>
        <authorList>
            <person name="Wang Y."/>
            <person name="Wang K."/>
            <person name="Bao Y.L."/>
            <person name="Meng X.Y."/>
            <person name="Wu Y."/>
            <person name="Li Y.X."/>
        </authorList>
    </citation>
    <scope>NUCLEOTIDE SEQUENCE</scope>
    <source>
        <tissue evidence="4">Leaf</tissue>
    </source>
</reference>
<evidence type="ECO:0000259" key="3">
    <source>
        <dbReference type="Pfam" id="PF08031"/>
    </source>
</evidence>
<dbReference type="AlphaFoldDB" id="Q20BN0"/>
<accession>Q20BN0</accession>
<protein>
    <recommendedName>
        <fullName evidence="3">Berberine/berberine-like domain-containing protein</fullName>
    </recommendedName>
</protein>
<sequence length="153" mass="17516">MSIAGIEGLWKKILEVGPGETTVIFTPYGGVLDNYPESAIPFPNRAGTLFMIYSSVLWVGNTTQKLEWIRSLHEYLTPYVSSNPRRAYWNYDDIDLGVNSGSGIISNIRARKWGRSYFNNNFDKLIRVKTLVDPLNFFRHEQSIPPFSLFSDM</sequence>
<keyword evidence="2" id="KW-0274">FAD</keyword>
<evidence type="ECO:0000256" key="1">
    <source>
        <dbReference type="ARBA" id="ARBA00022630"/>
    </source>
</evidence>
<feature type="domain" description="Berberine/berberine-like" evidence="3">
    <location>
        <begin position="87"/>
        <end position="145"/>
    </location>
</feature>
<name>Q20BN0_PANGI</name>
<dbReference type="Gene3D" id="3.40.462.20">
    <property type="match status" value="1"/>
</dbReference>